<evidence type="ECO:0008006" key="4">
    <source>
        <dbReference type="Google" id="ProtNLM"/>
    </source>
</evidence>
<dbReference type="EMBL" id="CP104311">
    <property type="protein sequence ID" value="WWF00786.1"/>
    <property type="molecule type" value="Genomic_DNA"/>
</dbReference>
<evidence type="ECO:0000313" key="3">
    <source>
        <dbReference type="Proteomes" id="UP001359308"/>
    </source>
</evidence>
<name>A0ABZ2F163_METCP</name>
<reference evidence="1 3" key="1">
    <citation type="submission" date="2022-09" db="EMBL/GenBank/DDBJ databases">
        <authorList>
            <person name="Giprobiosintez L."/>
        </authorList>
    </citation>
    <scope>NUCLEOTIDE SEQUENCE [LARGE SCALE GENOMIC DNA]</scope>
    <source>
        <strain evidence="1">VKPM-B-12549</strain>
        <strain evidence="3">VKPM-B-12549 (GBS-15)</strain>
    </source>
</reference>
<sequence>MVKPRGLRNNNPGNLVYNPRNAWEGQIGHDERFVRFEQMENGVRALGVTLLNYQRKHKLHTVSQIITRWAPPNENDTATYVRRVAQALDVDADHTINLFDRKTLTLLIWAVCTHENGAMACERWLKHEDVEAGVDRVPGVR</sequence>
<organism evidence="1 3">
    <name type="scientific">Methylococcus capsulatus</name>
    <dbReference type="NCBI Taxonomy" id="414"/>
    <lineage>
        <taxon>Bacteria</taxon>
        <taxon>Pseudomonadati</taxon>
        <taxon>Pseudomonadota</taxon>
        <taxon>Gammaproteobacteria</taxon>
        <taxon>Methylococcales</taxon>
        <taxon>Methylococcaceae</taxon>
        <taxon>Methylococcus</taxon>
    </lineage>
</organism>
<dbReference type="Proteomes" id="UP001359308">
    <property type="component" value="Chromosome"/>
</dbReference>
<keyword evidence="3" id="KW-1185">Reference proteome</keyword>
<dbReference type="RefSeq" id="WP_198321674.1">
    <property type="nucleotide sequence ID" value="NZ_CP104311.1"/>
</dbReference>
<protein>
    <recommendedName>
        <fullName evidence="4">Structural protein P5</fullName>
    </recommendedName>
</protein>
<gene>
    <name evidence="2" type="ORF">N4J17_04485</name>
    <name evidence="1" type="ORF">N4J17_09850</name>
</gene>
<proteinExistence type="predicted"/>
<evidence type="ECO:0000313" key="2">
    <source>
        <dbReference type="EMBL" id="WWF02878.1"/>
    </source>
</evidence>
<accession>A0ABZ2F163</accession>
<dbReference type="EMBL" id="CP104311">
    <property type="protein sequence ID" value="WWF02878.1"/>
    <property type="molecule type" value="Genomic_DNA"/>
</dbReference>
<evidence type="ECO:0000313" key="1">
    <source>
        <dbReference type="EMBL" id="WWF00786.1"/>
    </source>
</evidence>